<dbReference type="PANTHER" id="PTHR36120">
    <property type="entry name" value="FUCOSE ISOMERASE"/>
    <property type="match status" value="1"/>
</dbReference>
<protein>
    <submittedName>
        <fullName evidence="4">Fucose isomerase</fullName>
    </submittedName>
</protein>
<sequence length="496" mass="54477">MNSTNLPQVKLGIVAVSRDCFPVQLSQSRRSAIVKECQALGLEVAEIPTAVENEQDMLQAVEEARKAGCNALTVFLGNFGPETPETLLAKYFDGPCMFVAAAEGDGDLIGGRGDAYCGMLNCSYNLGLRGLTGYIPSYPVGTAKEIAVMMAEFLPIARTVLGLKDLKIITFGPRPQDFFACNAPIQGLYQLGVEIEENSELDLLAAYRAHEKDPRIPGICEEMAQEMGEGNYYPDLSARMAQFELTLLDWAQEHKGSRKYVAFADKCWPAFPKEFGFEPCYVNSRLVSRGIPVACEVDIYGALSEYIGMCVSGETVTLLDINNSVPSCLYREDIAGKFDYSLTDTFMGFHCGNTPSCKLCGGGAVKYQLIQHRLLEPEGSQPDFTRGTLEGDIAPGPITFYRLQCDSQGQLRSYIAQGEVLPVPTRSFGGIGIFAIPEMGRFYRHVLIEKRYPHHGAVAFSHCGKALFEVFKLLGIKDIAYNQPKSLPYPTENPFG</sequence>
<dbReference type="InterPro" id="IPR009015">
    <property type="entry name" value="Fucose_isomerase_N/cen_sf"/>
</dbReference>
<gene>
    <name evidence="4" type="ORF">IAB36_03105</name>
</gene>
<dbReference type="InterPro" id="IPR015888">
    <property type="entry name" value="Fuc_isomerase_C"/>
</dbReference>
<evidence type="ECO:0000313" key="5">
    <source>
        <dbReference type="Proteomes" id="UP000886749"/>
    </source>
</evidence>
<keyword evidence="1 4" id="KW-0413">Isomerase</keyword>
<dbReference type="PANTHER" id="PTHR36120:SF1">
    <property type="entry name" value="L-FUCOSE ISOMERASE C-TERMINAL DOMAIN-CONTAINING PROTEIN"/>
    <property type="match status" value="1"/>
</dbReference>
<name>A0A9D1AKD6_9FIRM</name>
<dbReference type="GO" id="GO:0008736">
    <property type="term" value="F:L-fucose isomerase activity"/>
    <property type="evidence" value="ECO:0007669"/>
    <property type="project" value="InterPro"/>
</dbReference>
<dbReference type="EMBL" id="DVGY01000074">
    <property type="protein sequence ID" value="HIR40796.1"/>
    <property type="molecule type" value="Genomic_DNA"/>
</dbReference>
<comment type="caution">
    <text evidence="4">The sequence shown here is derived from an EMBL/GenBank/DDBJ whole genome shotgun (WGS) entry which is preliminary data.</text>
</comment>
<evidence type="ECO:0000256" key="2">
    <source>
        <dbReference type="ARBA" id="ARBA00023277"/>
    </source>
</evidence>
<accession>A0A9D1AKD6</accession>
<evidence type="ECO:0000256" key="1">
    <source>
        <dbReference type="ARBA" id="ARBA00023235"/>
    </source>
</evidence>
<proteinExistence type="predicted"/>
<feature type="domain" description="L-fucose isomerase C-terminal" evidence="3">
    <location>
        <begin position="349"/>
        <end position="477"/>
    </location>
</feature>
<dbReference type="GO" id="GO:0005737">
    <property type="term" value="C:cytoplasm"/>
    <property type="evidence" value="ECO:0007669"/>
    <property type="project" value="InterPro"/>
</dbReference>
<evidence type="ECO:0000259" key="3">
    <source>
        <dbReference type="Pfam" id="PF02952"/>
    </source>
</evidence>
<reference evidence="4" key="2">
    <citation type="journal article" date="2021" name="PeerJ">
        <title>Extensive microbial diversity within the chicken gut microbiome revealed by metagenomics and culture.</title>
        <authorList>
            <person name="Gilroy R."/>
            <person name="Ravi A."/>
            <person name="Getino M."/>
            <person name="Pursley I."/>
            <person name="Horton D.L."/>
            <person name="Alikhan N.F."/>
            <person name="Baker D."/>
            <person name="Gharbi K."/>
            <person name="Hall N."/>
            <person name="Watson M."/>
            <person name="Adriaenssens E.M."/>
            <person name="Foster-Nyarko E."/>
            <person name="Jarju S."/>
            <person name="Secka A."/>
            <person name="Antonio M."/>
            <person name="Oren A."/>
            <person name="Chaudhuri R.R."/>
            <person name="La Ragione R."/>
            <person name="Hildebrand F."/>
            <person name="Pallen M.J."/>
        </authorList>
    </citation>
    <scope>NUCLEOTIDE SEQUENCE</scope>
    <source>
        <strain evidence="4">CHK184-25365</strain>
    </source>
</reference>
<evidence type="ECO:0000313" key="4">
    <source>
        <dbReference type="EMBL" id="HIR40796.1"/>
    </source>
</evidence>
<reference evidence="4" key="1">
    <citation type="submission" date="2020-10" db="EMBL/GenBank/DDBJ databases">
        <authorList>
            <person name="Gilroy R."/>
        </authorList>
    </citation>
    <scope>NUCLEOTIDE SEQUENCE</scope>
    <source>
        <strain evidence="4">CHK184-25365</strain>
    </source>
</reference>
<dbReference type="Proteomes" id="UP000886749">
    <property type="component" value="Unassembled WGS sequence"/>
</dbReference>
<dbReference type="Pfam" id="PF02952">
    <property type="entry name" value="Fucose_iso_C"/>
    <property type="match status" value="1"/>
</dbReference>
<keyword evidence="2" id="KW-0119">Carbohydrate metabolism</keyword>
<dbReference type="GO" id="GO:0006004">
    <property type="term" value="P:fucose metabolic process"/>
    <property type="evidence" value="ECO:0007669"/>
    <property type="project" value="InterPro"/>
</dbReference>
<organism evidence="4 5">
    <name type="scientific">Candidatus Egerieicola pullicola</name>
    <dbReference type="NCBI Taxonomy" id="2840775"/>
    <lineage>
        <taxon>Bacteria</taxon>
        <taxon>Bacillati</taxon>
        <taxon>Bacillota</taxon>
        <taxon>Clostridia</taxon>
        <taxon>Eubacteriales</taxon>
        <taxon>Oscillospiraceae</taxon>
        <taxon>Oscillospiraceae incertae sedis</taxon>
        <taxon>Candidatus Egerieicola</taxon>
    </lineage>
</organism>
<dbReference type="SUPFAM" id="SSF53743">
    <property type="entry name" value="FucI/AraA N-terminal and middle domains"/>
    <property type="match status" value="1"/>
</dbReference>
<dbReference type="AlphaFoldDB" id="A0A9D1AKD6"/>